<evidence type="ECO:0000313" key="2">
    <source>
        <dbReference type="Proteomes" id="UP000054485"/>
    </source>
</evidence>
<gene>
    <name evidence="1" type="ORF">CY34DRAFT_812962</name>
</gene>
<keyword evidence="2" id="KW-1185">Reference proteome</keyword>
<protein>
    <submittedName>
        <fullName evidence="1">Uncharacterized protein</fullName>
    </submittedName>
</protein>
<name>A0A0D0A8B8_9AGAM</name>
<dbReference type="Proteomes" id="UP000054485">
    <property type="component" value="Unassembled WGS sequence"/>
</dbReference>
<dbReference type="OrthoDB" id="10523349at2759"/>
<accession>A0A0D0A8B8</accession>
<evidence type="ECO:0000313" key="1">
    <source>
        <dbReference type="EMBL" id="KIK34379.1"/>
    </source>
</evidence>
<reference evidence="1 2" key="1">
    <citation type="submission" date="2014-04" db="EMBL/GenBank/DDBJ databases">
        <authorList>
            <consortium name="DOE Joint Genome Institute"/>
            <person name="Kuo A."/>
            <person name="Ruytinx J."/>
            <person name="Rineau F."/>
            <person name="Colpaert J."/>
            <person name="Kohler A."/>
            <person name="Nagy L.G."/>
            <person name="Floudas D."/>
            <person name="Copeland A."/>
            <person name="Barry K.W."/>
            <person name="Cichocki N."/>
            <person name="Veneault-Fourrey C."/>
            <person name="LaButti K."/>
            <person name="Lindquist E.A."/>
            <person name="Lipzen A."/>
            <person name="Lundell T."/>
            <person name="Morin E."/>
            <person name="Murat C."/>
            <person name="Sun H."/>
            <person name="Tunlid A."/>
            <person name="Henrissat B."/>
            <person name="Grigoriev I.V."/>
            <person name="Hibbett D.S."/>
            <person name="Martin F."/>
            <person name="Nordberg H.P."/>
            <person name="Cantor M.N."/>
            <person name="Hua S.X."/>
        </authorList>
    </citation>
    <scope>NUCLEOTIDE SEQUENCE [LARGE SCALE GENOMIC DNA]</scope>
    <source>
        <strain evidence="1 2">UH-Slu-Lm8-n1</strain>
    </source>
</reference>
<reference evidence="2" key="2">
    <citation type="submission" date="2015-01" db="EMBL/GenBank/DDBJ databases">
        <title>Evolutionary Origins and Diversification of the Mycorrhizal Mutualists.</title>
        <authorList>
            <consortium name="DOE Joint Genome Institute"/>
            <consortium name="Mycorrhizal Genomics Consortium"/>
            <person name="Kohler A."/>
            <person name="Kuo A."/>
            <person name="Nagy L.G."/>
            <person name="Floudas D."/>
            <person name="Copeland A."/>
            <person name="Barry K.W."/>
            <person name="Cichocki N."/>
            <person name="Veneault-Fourrey C."/>
            <person name="LaButti K."/>
            <person name="Lindquist E.A."/>
            <person name="Lipzen A."/>
            <person name="Lundell T."/>
            <person name="Morin E."/>
            <person name="Murat C."/>
            <person name="Riley R."/>
            <person name="Ohm R."/>
            <person name="Sun H."/>
            <person name="Tunlid A."/>
            <person name="Henrissat B."/>
            <person name="Grigoriev I.V."/>
            <person name="Hibbett D.S."/>
            <person name="Martin F."/>
        </authorList>
    </citation>
    <scope>NUCLEOTIDE SEQUENCE [LARGE SCALE GENOMIC DNA]</scope>
    <source>
        <strain evidence="2">UH-Slu-Lm8-n1</strain>
    </source>
</reference>
<feature type="non-terminal residue" evidence="1">
    <location>
        <position position="68"/>
    </location>
</feature>
<dbReference type="AlphaFoldDB" id="A0A0D0A8B8"/>
<organism evidence="1 2">
    <name type="scientific">Suillus luteus UH-Slu-Lm8-n1</name>
    <dbReference type="NCBI Taxonomy" id="930992"/>
    <lineage>
        <taxon>Eukaryota</taxon>
        <taxon>Fungi</taxon>
        <taxon>Dikarya</taxon>
        <taxon>Basidiomycota</taxon>
        <taxon>Agaricomycotina</taxon>
        <taxon>Agaricomycetes</taxon>
        <taxon>Agaricomycetidae</taxon>
        <taxon>Boletales</taxon>
        <taxon>Suillineae</taxon>
        <taxon>Suillaceae</taxon>
        <taxon>Suillus</taxon>
    </lineage>
</organism>
<proteinExistence type="predicted"/>
<dbReference type="EMBL" id="KN835762">
    <property type="protein sequence ID" value="KIK34379.1"/>
    <property type="molecule type" value="Genomic_DNA"/>
</dbReference>
<sequence length="68" mass="7547">MQVSKAANYAQEPPTPPVEQCTYPVAKMITSSWTSVPPCNARPRVVKHPTKLAYQTSPSMSLLLEPQY</sequence>
<dbReference type="HOGENOM" id="CLU_2801160_0_0_1"/>
<dbReference type="InParanoid" id="A0A0D0A8B8"/>